<dbReference type="Proteomes" id="UP001177260">
    <property type="component" value="Unassembled WGS sequence"/>
</dbReference>
<protein>
    <submittedName>
        <fullName evidence="1">Uncharacterized protein</fullName>
    </submittedName>
</protein>
<comment type="caution">
    <text evidence="1">The sequence shown here is derived from an EMBL/GenBank/DDBJ whole genome shotgun (WGS) entry which is preliminary data.</text>
</comment>
<name>A0ACC3B754_9EURO</name>
<proteinExistence type="predicted"/>
<organism evidence="1 2">
    <name type="scientific">Aspergillus melleus</name>
    <dbReference type="NCBI Taxonomy" id="138277"/>
    <lineage>
        <taxon>Eukaryota</taxon>
        <taxon>Fungi</taxon>
        <taxon>Dikarya</taxon>
        <taxon>Ascomycota</taxon>
        <taxon>Pezizomycotina</taxon>
        <taxon>Eurotiomycetes</taxon>
        <taxon>Eurotiomycetidae</taxon>
        <taxon>Eurotiales</taxon>
        <taxon>Aspergillaceae</taxon>
        <taxon>Aspergillus</taxon>
        <taxon>Aspergillus subgen. Circumdati</taxon>
    </lineage>
</organism>
<dbReference type="EMBL" id="JAOPJF010000021">
    <property type="protein sequence ID" value="KAK1145860.1"/>
    <property type="molecule type" value="Genomic_DNA"/>
</dbReference>
<accession>A0ACC3B754</accession>
<reference evidence="1 2" key="1">
    <citation type="journal article" date="2023" name="ACS Omega">
        <title>Identification of the Neoaspergillic Acid Biosynthesis Gene Cluster by Establishing an In Vitro CRISPR-Ribonucleoprotein Genetic System in Aspergillus melleus.</title>
        <authorList>
            <person name="Yuan B."/>
            <person name="Grau M.F."/>
            <person name="Murata R.M."/>
            <person name="Torok T."/>
            <person name="Venkateswaran K."/>
            <person name="Stajich J.E."/>
            <person name="Wang C.C.C."/>
        </authorList>
    </citation>
    <scope>NUCLEOTIDE SEQUENCE [LARGE SCALE GENOMIC DNA]</scope>
    <source>
        <strain evidence="1 2">IMV 1140</strain>
    </source>
</reference>
<sequence length="1021" mass="112693">MSFFFGRRHSISGAPPAHDDAMPTTLRRRNSQPHVRPHSTEPRGQGMLHELFRRHSDGETTQPAASAAANTLVPVESHSNDKPASTSSKSSKQGDQKPDETKDTEPAIKPQPQHEKHNKSLSGEAELAREDTEFLFSGAPVFLLDKGRYGHWYLQVIFPLDDHDPSIQSLWDGRPLAHASFTLCTLHAHLPLPDGWVIQGDDTPVRLECWKRTAAPKRASFDVGIFETPNMLSMSGREPGTIGSCHFLELPICDAVRYVGPEIPRPMAGYMHLSSLPATAAYELMEHYQDAYSQCEDGTVHDRKELLCEGPSAWRRIGVRDIDLKTLVERLRELADIRDEILHGTKATSITDRESVHELSRELFTKFLYPLPHFMLQGINNPHGIKAQIKALTVALATPGAWANFSLPEWRLRAGQLLWEAAPHVDGDFLDSSTSHKPWVHPTLERKWYLVQMLLAGELLLRLDATVRLGILGHSNELRPSPRDMLDFDKTRNGKVDWDIIAVRRLMDSFTISYRADGPAVASDEKASPPSSPAHEHGERHHHRLFESFMHRSTSPPARPVESSWNCKLTPSHIPLQLQGLFVFVDNIGWPGLGAVKAQLKSKVGDDPTNQQLGDAYNTPTHNVIPEGVELGSKIDEMYSRSQSRRRLLLHCSQEPGDLSGWITRSWLSGFVMPGEMSNHLLMATMLENDPDAMAQLGPLINLYGGFSYSGRSWWSKECIVGRMLASLEGSKESMGWIGTPVLPKDSHTSEDIHNSWFEVVVKPVPQVPGKPRIKQGPKLTHESNPLPMRNTPCGAFSLPTGGQIDGVKIIFEGLNLSGHDAQPLQGKPHLVAHKSCATFTLASDSIKSPRTLSLPLTYNVQFVASHECRPPGGLISTQNMPSVSGASDNGSSSGSSSGTSHKHHRLPGHPLYRTYAYKVLSLDALPEPSATETPSLDRNVGGSSHSQREVMVLDARGSRDKETFARAWCASAGYNAIIGRVGRTCLACCIREAYAISVKTVIRVGEGHPSRTPSVQAVSV</sequence>
<evidence type="ECO:0000313" key="2">
    <source>
        <dbReference type="Proteomes" id="UP001177260"/>
    </source>
</evidence>
<gene>
    <name evidence="1" type="ORF">N8T08_003806</name>
</gene>
<evidence type="ECO:0000313" key="1">
    <source>
        <dbReference type="EMBL" id="KAK1145860.1"/>
    </source>
</evidence>
<keyword evidence="2" id="KW-1185">Reference proteome</keyword>